<name>A0AA88D9T1_FICCA</name>
<keyword evidence="2" id="KW-1185">Reference proteome</keyword>
<dbReference type="Proteomes" id="UP001187192">
    <property type="component" value="Unassembled WGS sequence"/>
</dbReference>
<accession>A0AA88D9T1</accession>
<reference evidence="1" key="1">
    <citation type="submission" date="2023-07" db="EMBL/GenBank/DDBJ databases">
        <title>draft genome sequence of fig (Ficus carica).</title>
        <authorList>
            <person name="Takahashi T."/>
            <person name="Nishimura K."/>
        </authorList>
    </citation>
    <scope>NUCLEOTIDE SEQUENCE</scope>
</reference>
<dbReference type="EMBL" id="BTGU01000028">
    <property type="protein sequence ID" value="GMN48341.1"/>
    <property type="molecule type" value="Genomic_DNA"/>
</dbReference>
<dbReference type="InterPro" id="IPR053151">
    <property type="entry name" value="RNase_H-like"/>
</dbReference>
<dbReference type="PANTHER" id="PTHR47723:SF21">
    <property type="entry name" value="POLYNUCLEOTIDYL TRANSFERASE, RIBONUCLEASE H-LIKE SUPERFAMILY PROTEIN"/>
    <property type="match status" value="1"/>
</dbReference>
<comment type="caution">
    <text evidence="1">The sequence shown here is derived from an EMBL/GenBank/DDBJ whole genome shotgun (WGS) entry which is preliminary data.</text>
</comment>
<evidence type="ECO:0000313" key="1">
    <source>
        <dbReference type="EMBL" id="GMN48341.1"/>
    </source>
</evidence>
<dbReference type="PANTHER" id="PTHR47723">
    <property type="entry name" value="OS05G0353850 PROTEIN"/>
    <property type="match status" value="1"/>
</dbReference>
<evidence type="ECO:0008006" key="3">
    <source>
        <dbReference type="Google" id="ProtNLM"/>
    </source>
</evidence>
<evidence type="ECO:0000313" key="2">
    <source>
        <dbReference type="Proteomes" id="UP001187192"/>
    </source>
</evidence>
<sequence>MWYIWWTRNVGVFEDVWKSPTEILEGAGRLLGDFNLCRVSYQLVPTSRPSLISNWIKPRAGTFKLNVDYVVLRGSDYIGIGAIIRMMLRGAEIYYGSWDAISVAKSDSMNVVQAVNSCDDDATSDVVVQDTKLCLNSATSGSTCSHVLRRGNMVAHQLASLLFCSLLFCSSCDLYGIDAIPSFIREVVLADLTS</sequence>
<organism evidence="1 2">
    <name type="scientific">Ficus carica</name>
    <name type="common">Common fig</name>
    <dbReference type="NCBI Taxonomy" id="3494"/>
    <lineage>
        <taxon>Eukaryota</taxon>
        <taxon>Viridiplantae</taxon>
        <taxon>Streptophyta</taxon>
        <taxon>Embryophyta</taxon>
        <taxon>Tracheophyta</taxon>
        <taxon>Spermatophyta</taxon>
        <taxon>Magnoliopsida</taxon>
        <taxon>eudicotyledons</taxon>
        <taxon>Gunneridae</taxon>
        <taxon>Pentapetalae</taxon>
        <taxon>rosids</taxon>
        <taxon>fabids</taxon>
        <taxon>Rosales</taxon>
        <taxon>Moraceae</taxon>
        <taxon>Ficeae</taxon>
        <taxon>Ficus</taxon>
    </lineage>
</organism>
<proteinExistence type="predicted"/>
<dbReference type="AlphaFoldDB" id="A0AA88D9T1"/>
<protein>
    <recommendedName>
        <fullName evidence="3">RNase H type-1 domain-containing protein</fullName>
    </recommendedName>
</protein>
<gene>
    <name evidence="1" type="ORF">TIFTF001_017524</name>
</gene>